<dbReference type="GO" id="GO:0005829">
    <property type="term" value="C:cytosol"/>
    <property type="evidence" value="ECO:0007669"/>
    <property type="project" value="TreeGrafter"/>
</dbReference>
<dbReference type="InterPro" id="IPR050766">
    <property type="entry name" value="Bact_Lucif_Oxidored"/>
</dbReference>
<dbReference type="PANTHER" id="PTHR30137:SF16">
    <property type="entry name" value="BLL0895 PROTEIN"/>
    <property type="match status" value="1"/>
</dbReference>
<accession>A0A381N3M1</accession>
<keyword evidence="1" id="KW-0285">Flavoprotein</keyword>
<reference evidence="6" key="1">
    <citation type="submission" date="2018-05" db="EMBL/GenBank/DDBJ databases">
        <authorList>
            <person name="Lanie J.A."/>
            <person name="Ng W.-L."/>
            <person name="Kazmierczak K.M."/>
            <person name="Andrzejewski T.M."/>
            <person name="Davidsen T.M."/>
            <person name="Wayne K.J."/>
            <person name="Tettelin H."/>
            <person name="Glass J.I."/>
            <person name="Rusch D."/>
            <person name="Podicherti R."/>
            <person name="Tsui H.-C.T."/>
            <person name="Winkler M.E."/>
        </authorList>
    </citation>
    <scope>NUCLEOTIDE SEQUENCE</scope>
</reference>
<feature type="region of interest" description="Disordered" evidence="4">
    <location>
        <begin position="266"/>
        <end position="285"/>
    </location>
</feature>
<protein>
    <recommendedName>
        <fullName evidence="5">Luciferase-like domain-containing protein</fullName>
    </recommendedName>
</protein>
<name>A0A381N3M1_9ZZZZ</name>
<proteinExistence type="predicted"/>
<gene>
    <name evidence="6" type="ORF">METZ01_LOCUS1923</name>
</gene>
<dbReference type="AlphaFoldDB" id="A0A381N3M1"/>
<dbReference type="Pfam" id="PF00296">
    <property type="entry name" value="Bac_luciferase"/>
    <property type="match status" value="1"/>
</dbReference>
<dbReference type="GO" id="GO:0004497">
    <property type="term" value="F:monooxygenase activity"/>
    <property type="evidence" value="ECO:0007669"/>
    <property type="project" value="UniProtKB-KW"/>
</dbReference>
<dbReference type="SUPFAM" id="SSF51679">
    <property type="entry name" value="Bacterial luciferase-like"/>
    <property type="match status" value="1"/>
</dbReference>
<dbReference type="Gene3D" id="3.20.20.30">
    <property type="entry name" value="Luciferase-like domain"/>
    <property type="match status" value="1"/>
</dbReference>
<evidence type="ECO:0000256" key="1">
    <source>
        <dbReference type="ARBA" id="ARBA00022630"/>
    </source>
</evidence>
<keyword evidence="3" id="KW-0503">Monooxygenase</keyword>
<evidence type="ECO:0000313" key="6">
    <source>
        <dbReference type="EMBL" id="SUZ49069.1"/>
    </source>
</evidence>
<evidence type="ECO:0000256" key="3">
    <source>
        <dbReference type="ARBA" id="ARBA00023033"/>
    </source>
</evidence>
<sequence>MEFGLFMMPLHPPHRTYADSYDRDLDLIVKADQLGYTEAWIGEHFTERWENAPAPDLLIAKASAMTENIVFGTGVTLLAIHNPVDLAHRLAMLDHLCRGRFYWGIGTRAIPTDLELYGLDASDRQGVGERSQEVLDVVLKMWQNEGKFEYHGKFFDISAPELDSVKERGLHMKPFQEPYPPISAAATTIRSDSIRNAGVKGWIPMSSPTLSVPNLTGHWDEYESGAASAGRTVNRSQWHIARDVLVAPTAQEARERANEVLVNNYHTHQQPNRQPSLLAGSKNDPDMPDGAVDVEYLMDNVWIVGDPQECADQIRKIYGEVGGFGTLLTVTQDPDNHQWQHECLELLKNDVGSRIADLG</sequence>
<evidence type="ECO:0000256" key="2">
    <source>
        <dbReference type="ARBA" id="ARBA00023002"/>
    </source>
</evidence>
<dbReference type="InterPro" id="IPR036661">
    <property type="entry name" value="Luciferase-like_sf"/>
</dbReference>
<dbReference type="EMBL" id="UINC01000100">
    <property type="protein sequence ID" value="SUZ49069.1"/>
    <property type="molecule type" value="Genomic_DNA"/>
</dbReference>
<evidence type="ECO:0000256" key="4">
    <source>
        <dbReference type="SAM" id="MobiDB-lite"/>
    </source>
</evidence>
<feature type="domain" description="Luciferase-like" evidence="5">
    <location>
        <begin position="1"/>
        <end position="321"/>
    </location>
</feature>
<dbReference type="InterPro" id="IPR011251">
    <property type="entry name" value="Luciferase-like_dom"/>
</dbReference>
<dbReference type="GO" id="GO:0016705">
    <property type="term" value="F:oxidoreductase activity, acting on paired donors, with incorporation or reduction of molecular oxygen"/>
    <property type="evidence" value="ECO:0007669"/>
    <property type="project" value="InterPro"/>
</dbReference>
<keyword evidence="2" id="KW-0560">Oxidoreductase</keyword>
<feature type="compositionally biased region" description="Polar residues" evidence="4">
    <location>
        <begin position="266"/>
        <end position="275"/>
    </location>
</feature>
<organism evidence="6">
    <name type="scientific">marine metagenome</name>
    <dbReference type="NCBI Taxonomy" id="408172"/>
    <lineage>
        <taxon>unclassified sequences</taxon>
        <taxon>metagenomes</taxon>
        <taxon>ecological metagenomes</taxon>
    </lineage>
</organism>
<dbReference type="PANTHER" id="PTHR30137">
    <property type="entry name" value="LUCIFERASE-LIKE MONOOXYGENASE"/>
    <property type="match status" value="1"/>
</dbReference>
<evidence type="ECO:0000259" key="5">
    <source>
        <dbReference type="Pfam" id="PF00296"/>
    </source>
</evidence>